<dbReference type="Proteomes" id="UP001597296">
    <property type="component" value="Unassembled WGS sequence"/>
</dbReference>
<gene>
    <name evidence="9" type="primary">pgk</name>
    <name evidence="11" type="ORF">ACFSNB_02410</name>
</gene>
<evidence type="ECO:0000256" key="8">
    <source>
        <dbReference type="ARBA" id="ARBA00022840"/>
    </source>
</evidence>
<dbReference type="InterPro" id="IPR015824">
    <property type="entry name" value="Phosphoglycerate_kinase_N"/>
</dbReference>
<comment type="pathway">
    <text evidence="9">Carbohydrate degradation; glycolysis; pyruvate from D-glyceraldehyde 3-phosphate: step 2/5.</text>
</comment>
<keyword evidence="12" id="KW-1185">Reference proteome</keyword>
<evidence type="ECO:0000256" key="2">
    <source>
        <dbReference type="ARBA" id="ARBA00008982"/>
    </source>
</evidence>
<comment type="caution">
    <text evidence="9">Lacks conserved residue(s) required for the propagation of feature annotation.</text>
</comment>
<keyword evidence="6 9" id="KW-0547">Nucleotide-binding</keyword>
<dbReference type="InterPro" id="IPR036043">
    <property type="entry name" value="Phosphoglycerate_kinase_sf"/>
</dbReference>
<feature type="binding site" evidence="9">
    <location>
        <begin position="351"/>
        <end position="354"/>
    </location>
    <ligand>
        <name>ATP</name>
        <dbReference type="ChEBI" id="CHEBI:30616"/>
    </ligand>
</feature>
<dbReference type="SUPFAM" id="SSF53748">
    <property type="entry name" value="Phosphoglycerate kinase"/>
    <property type="match status" value="1"/>
</dbReference>
<dbReference type="EMBL" id="JBHUIY010000003">
    <property type="protein sequence ID" value="MFD2232651.1"/>
    <property type="molecule type" value="Genomic_DNA"/>
</dbReference>
<comment type="subunit">
    <text evidence="3 9">Monomer.</text>
</comment>
<dbReference type="InterPro" id="IPR001576">
    <property type="entry name" value="Phosphoglycerate_kinase"/>
</dbReference>
<feature type="binding site" evidence="9">
    <location>
        <position position="149"/>
    </location>
    <ligand>
        <name>substrate</name>
    </ligand>
</feature>
<reference evidence="12" key="1">
    <citation type="journal article" date="2019" name="Int. J. Syst. Evol. Microbiol.">
        <title>The Global Catalogue of Microorganisms (GCM) 10K type strain sequencing project: providing services to taxonomists for standard genome sequencing and annotation.</title>
        <authorList>
            <consortium name="The Broad Institute Genomics Platform"/>
            <consortium name="The Broad Institute Genome Sequencing Center for Infectious Disease"/>
            <person name="Wu L."/>
            <person name="Ma J."/>
        </authorList>
    </citation>
    <scope>NUCLEOTIDE SEQUENCE [LARGE SCALE GENOMIC DNA]</scope>
    <source>
        <strain evidence="12">KCTC 15012</strain>
    </source>
</reference>
<evidence type="ECO:0000313" key="11">
    <source>
        <dbReference type="EMBL" id="MFD2232651.1"/>
    </source>
</evidence>
<feature type="binding site" evidence="9">
    <location>
        <begin position="58"/>
        <end position="61"/>
    </location>
    <ligand>
        <name>substrate</name>
    </ligand>
</feature>
<evidence type="ECO:0000313" key="12">
    <source>
        <dbReference type="Proteomes" id="UP001597296"/>
    </source>
</evidence>
<keyword evidence="9" id="KW-0963">Cytoplasm</keyword>
<feature type="binding site" evidence="9">
    <location>
        <position position="116"/>
    </location>
    <ligand>
        <name>substrate</name>
    </ligand>
</feature>
<dbReference type="PANTHER" id="PTHR11406">
    <property type="entry name" value="PHOSPHOGLYCERATE KINASE"/>
    <property type="match status" value="1"/>
</dbReference>
<evidence type="ECO:0000256" key="4">
    <source>
        <dbReference type="ARBA" id="ARBA00013061"/>
    </source>
</evidence>
<keyword evidence="8 9" id="KW-0067">ATP-binding</keyword>
<accession>A0ABW5C6V9</accession>
<evidence type="ECO:0000256" key="10">
    <source>
        <dbReference type="RuleBase" id="RU000532"/>
    </source>
</evidence>
<feature type="binding site" evidence="9">
    <location>
        <position position="321"/>
    </location>
    <ligand>
        <name>ATP</name>
        <dbReference type="ChEBI" id="CHEBI:30616"/>
    </ligand>
</feature>
<dbReference type="RefSeq" id="WP_377314156.1">
    <property type="nucleotide sequence ID" value="NZ_JBHUIY010000003.1"/>
</dbReference>
<dbReference type="PIRSF" id="PIRSF000724">
    <property type="entry name" value="Pgk"/>
    <property type="match status" value="1"/>
</dbReference>
<dbReference type="HAMAP" id="MF_00145">
    <property type="entry name" value="Phosphoglyc_kinase"/>
    <property type="match status" value="1"/>
</dbReference>
<dbReference type="EC" id="2.7.2.3" evidence="4 9"/>
<keyword evidence="5 9" id="KW-0808">Transferase</keyword>
<proteinExistence type="inferred from homology"/>
<dbReference type="Gene3D" id="3.40.50.1260">
    <property type="entry name" value="Phosphoglycerate kinase, N-terminal domain"/>
    <property type="match status" value="2"/>
</dbReference>
<evidence type="ECO:0000256" key="7">
    <source>
        <dbReference type="ARBA" id="ARBA00022777"/>
    </source>
</evidence>
<keyword evidence="9" id="KW-0324">Glycolysis</keyword>
<dbReference type="PRINTS" id="PR00477">
    <property type="entry name" value="PHGLYCKINASE"/>
</dbReference>
<comment type="catalytic activity">
    <reaction evidence="1 9 10">
        <text>(2R)-3-phosphoglycerate + ATP = (2R)-3-phospho-glyceroyl phosphate + ADP</text>
        <dbReference type="Rhea" id="RHEA:14801"/>
        <dbReference type="ChEBI" id="CHEBI:30616"/>
        <dbReference type="ChEBI" id="CHEBI:57604"/>
        <dbReference type="ChEBI" id="CHEBI:58272"/>
        <dbReference type="ChEBI" id="CHEBI:456216"/>
        <dbReference type="EC" id="2.7.2.3"/>
    </reaction>
</comment>
<evidence type="ECO:0000256" key="9">
    <source>
        <dbReference type="HAMAP-Rule" id="MF_00145"/>
    </source>
</evidence>
<feature type="binding site" evidence="9">
    <location>
        <position position="35"/>
    </location>
    <ligand>
        <name>substrate</name>
    </ligand>
</feature>
<comment type="caution">
    <text evidence="11">The sequence shown here is derived from an EMBL/GenBank/DDBJ whole genome shotgun (WGS) entry which is preliminary data.</text>
</comment>
<feature type="binding site" evidence="9">
    <location>
        <begin position="20"/>
        <end position="22"/>
    </location>
    <ligand>
        <name>substrate</name>
    </ligand>
</feature>
<organism evidence="11 12">
    <name type="scientific">Phaeospirillum tilakii</name>
    <dbReference type="NCBI Taxonomy" id="741673"/>
    <lineage>
        <taxon>Bacteria</taxon>
        <taxon>Pseudomonadati</taxon>
        <taxon>Pseudomonadota</taxon>
        <taxon>Alphaproteobacteria</taxon>
        <taxon>Rhodospirillales</taxon>
        <taxon>Rhodospirillaceae</taxon>
        <taxon>Phaeospirillum</taxon>
    </lineage>
</organism>
<dbReference type="GO" id="GO:0016301">
    <property type="term" value="F:kinase activity"/>
    <property type="evidence" value="ECO:0007669"/>
    <property type="project" value="UniProtKB-KW"/>
</dbReference>
<comment type="subcellular location">
    <subcellularLocation>
        <location evidence="9">Cytoplasm</location>
    </subcellularLocation>
</comment>
<evidence type="ECO:0000256" key="5">
    <source>
        <dbReference type="ARBA" id="ARBA00022679"/>
    </source>
</evidence>
<dbReference type="Pfam" id="PF00162">
    <property type="entry name" value="PGK"/>
    <property type="match status" value="1"/>
</dbReference>
<dbReference type="PROSITE" id="PS00111">
    <property type="entry name" value="PGLYCERATE_KINASE"/>
    <property type="match status" value="1"/>
</dbReference>
<evidence type="ECO:0000256" key="1">
    <source>
        <dbReference type="ARBA" id="ARBA00000642"/>
    </source>
</evidence>
<protein>
    <recommendedName>
        <fullName evidence="4 9">Phosphoglycerate kinase</fullName>
        <ecNumber evidence="4 9">2.7.2.3</ecNumber>
    </recommendedName>
</protein>
<comment type="similarity">
    <text evidence="2 9 10">Belongs to the phosphoglycerate kinase family.</text>
</comment>
<keyword evidence="7 9" id="KW-0418">Kinase</keyword>
<evidence type="ECO:0000256" key="3">
    <source>
        <dbReference type="ARBA" id="ARBA00011245"/>
    </source>
</evidence>
<feature type="binding site" evidence="9">
    <location>
        <position position="199"/>
    </location>
    <ligand>
        <name>ATP</name>
        <dbReference type="ChEBI" id="CHEBI:30616"/>
    </ligand>
</feature>
<evidence type="ECO:0000256" key="6">
    <source>
        <dbReference type="ARBA" id="ARBA00022741"/>
    </source>
</evidence>
<name>A0ABW5C6V9_9PROT</name>
<dbReference type="InterPro" id="IPR015911">
    <property type="entry name" value="Phosphoglycerate_kinase_CS"/>
</dbReference>
<sequence>MFRTIDSFNVRGKRVLVRADLNVPAADGVVTDTTRIERSAATLIDLARRGARVILVSHFGRPKAADPAFSLKLLVEPLSQALGQPVRWVDDCIGRATQRAVASLRDGEVALLENLRFYPGEEANDPAFARELAALADLYVDDAFSCSHRAHASIEAVAHLLPSAAGRLMQAELEALGKALEKPEKPVAAIVGGSKISTKLDLLGNLVAKVDYLIIGGGMANTFLFAEGKPVGASLCERDLADTARAILEKARAAQCHVVLPVDVVVADKLAPGAETEVVGIDAVPEGKMILDAGPASAETIIDRLGGCNTLVWNGPLGAFEVAPFDAATNAVARWVAERTGQGRLLSVAGGGDTVSALDKAGVVDQLSYVSTAGGAFLEWLEGKTLPGVAALGGAA</sequence>
<dbReference type="PANTHER" id="PTHR11406:SF23">
    <property type="entry name" value="PHOSPHOGLYCERATE KINASE 1, CHLOROPLASTIC-RELATED"/>
    <property type="match status" value="1"/>
</dbReference>